<gene>
    <name evidence="3" type="ORF">C1I64_11425</name>
</gene>
<dbReference type="Proteomes" id="UP000285317">
    <property type="component" value="Chromosome"/>
</dbReference>
<feature type="transmembrane region" description="Helical" evidence="1">
    <location>
        <begin position="140"/>
        <end position="161"/>
    </location>
</feature>
<accession>A0A3Q9UY55</accession>
<dbReference type="PANTHER" id="PTHR36834">
    <property type="entry name" value="MEMBRANE PROTEIN-RELATED"/>
    <property type="match status" value="1"/>
</dbReference>
<dbReference type="PANTHER" id="PTHR36834:SF1">
    <property type="entry name" value="INTEGRAL MEMBRANE PROTEIN"/>
    <property type="match status" value="1"/>
</dbReference>
<dbReference type="InterPro" id="IPR006976">
    <property type="entry name" value="VanZ-like"/>
</dbReference>
<dbReference type="Pfam" id="PF04892">
    <property type="entry name" value="VanZ"/>
    <property type="match status" value="1"/>
</dbReference>
<dbReference type="EMBL" id="CP028137">
    <property type="protein sequence ID" value="AZZ52590.1"/>
    <property type="molecule type" value="Genomic_DNA"/>
</dbReference>
<reference evidence="3 4" key="1">
    <citation type="submission" date="2018-03" db="EMBL/GenBank/DDBJ databases">
        <title>Bacteriophage NCPPB3778 and a type I-E CRISPR drive the evolution of the US Biological Select Agent, Rathayibacter toxicus.</title>
        <authorList>
            <person name="Davis E.W.II."/>
            <person name="Tabima J.F."/>
            <person name="Weisberg A.J."/>
            <person name="Dantas Lopes L."/>
            <person name="Wiseman M.S."/>
            <person name="Wiseman M.S."/>
            <person name="Pupko T."/>
            <person name="Belcher M.S."/>
            <person name="Sechler A.J."/>
            <person name="Tancos M.A."/>
            <person name="Schroeder B.K."/>
            <person name="Murray T.D."/>
            <person name="Luster D.G."/>
            <person name="Schneider W.L."/>
            <person name="Rogers E."/>
            <person name="Andreote F.D."/>
            <person name="Grunwald N.J."/>
            <person name="Putnam M.L."/>
            <person name="Chang J.H."/>
        </authorList>
    </citation>
    <scope>NUCLEOTIDE SEQUENCE [LARGE SCALE GENOMIC DNA]</scope>
    <source>
        <strain evidence="3 4">DSM 15932</strain>
    </source>
</reference>
<organism evidence="3 4">
    <name type="scientific">Rathayibacter festucae DSM 15932</name>
    <dbReference type="NCBI Taxonomy" id="1328866"/>
    <lineage>
        <taxon>Bacteria</taxon>
        <taxon>Bacillati</taxon>
        <taxon>Actinomycetota</taxon>
        <taxon>Actinomycetes</taxon>
        <taxon>Micrococcales</taxon>
        <taxon>Microbacteriaceae</taxon>
        <taxon>Rathayibacter</taxon>
    </lineage>
</organism>
<feature type="transmembrane region" description="Helical" evidence="1">
    <location>
        <begin position="200"/>
        <end position="217"/>
    </location>
</feature>
<protein>
    <recommendedName>
        <fullName evidence="2">VanZ-like domain-containing protein</fullName>
    </recommendedName>
</protein>
<keyword evidence="1" id="KW-1133">Transmembrane helix</keyword>
<evidence type="ECO:0000313" key="4">
    <source>
        <dbReference type="Proteomes" id="UP000285317"/>
    </source>
</evidence>
<proteinExistence type="predicted"/>
<dbReference type="KEGG" id="rfs:C1I64_11425"/>
<dbReference type="AlphaFoldDB" id="A0A3Q9UY55"/>
<feature type="transmembrane region" description="Helical" evidence="1">
    <location>
        <begin position="93"/>
        <end position="111"/>
    </location>
</feature>
<feature type="domain" description="VanZ-like" evidence="2">
    <location>
        <begin position="99"/>
        <end position="217"/>
    </location>
</feature>
<keyword evidence="1" id="KW-0812">Transmembrane</keyword>
<keyword evidence="1" id="KW-0472">Membrane</keyword>
<feature type="transmembrane region" description="Helical" evidence="1">
    <location>
        <begin position="168"/>
        <end position="188"/>
    </location>
</feature>
<name>A0A3Q9UY55_9MICO</name>
<dbReference type="InterPro" id="IPR053150">
    <property type="entry name" value="Teicoplanin_resist-assoc"/>
</dbReference>
<evidence type="ECO:0000313" key="3">
    <source>
        <dbReference type="EMBL" id="AZZ52590.1"/>
    </source>
</evidence>
<evidence type="ECO:0000259" key="2">
    <source>
        <dbReference type="Pfam" id="PF04892"/>
    </source>
</evidence>
<sequence>MIRPGFVVSAVRTDRATSQCGRIGDVAVRAGRRRRGADGRAAPERRCSGARAVGARRSREDWGALAVAADALPPVAAATLAETSTMPRPPTRLTVVVALAYALVLAAVVFWPTPVDGGHAGELKQVLAQPRADGLGLPGYGGIEATANVLLFVPLGLLAALHLRGHRAWLAVLLGAATSAAVETVQLLLLPQRHADVHDVLANTAGAAIGAVLGVVLRRRVLARRRRRAAERDRARARVPLRRPPA</sequence>
<evidence type="ECO:0000256" key="1">
    <source>
        <dbReference type="SAM" id="Phobius"/>
    </source>
</evidence>